<proteinExistence type="inferred from homology"/>
<protein>
    <recommendedName>
        <fullName evidence="7">ATP synthase subunit delta</fullName>
    </recommendedName>
    <alternativeName>
        <fullName evidence="7">ATP synthase F(1) sector subunit delta</fullName>
    </alternativeName>
    <alternativeName>
        <fullName evidence="7">F-type ATPase subunit delta</fullName>
        <shortName evidence="7">F-ATPase subunit delta</shortName>
    </alternativeName>
</protein>
<dbReference type="SUPFAM" id="SSF47928">
    <property type="entry name" value="N-terminal domain of the delta subunit of the F1F0-ATP synthase"/>
    <property type="match status" value="1"/>
</dbReference>
<keyword evidence="8" id="KW-0378">Hydrolase</keyword>
<dbReference type="Proteomes" id="UP000063234">
    <property type="component" value="Chromosome"/>
</dbReference>
<dbReference type="EMBL" id="AP013035">
    <property type="protein sequence ID" value="BAT71671.1"/>
    <property type="molecule type" value="Genomic_DNA"/>
</dbReference>
<sequence>MRAVAKRYAKALAIFCKEKGIDYEETYKYLTTLRDNLLSDEKFFNYLTVPIVSLKEKLETAKEHIEKTDFPSFIKNFFLLLVEKGRIGLLPLIVDEFRTISDELMGRVRGVLKVASEISPEEKKLLEETFSEKIGKKVVLEVEEDPSIIGGAVAYLGGLVFDGSIKGNLEIIKEKLVER</sequence>
<name>A0A0S3QTN8_THET7</name>
<dbReference type="Pfam" id="PF00213">
    <property type="entry name" value="OSCP"/>
    <property type="match status" value="1"/>
</dbReference>
<reference evidence="9" key="1">
    <citation type="journal article" date="2018" name="Science">
        <title>A primordial and reversible TCA cycle in a facultatively chemolithoautotrophic thermophile.</title>
        <authorList>
            <person name="Nunoura T."/>
            <person name="Chikaraishi Y."/>
            <person name="Izaki R."/>
            <person name="Suwa T."/>
            <person name="Sato T."/>
            <person name="Harada T."/>
            <person name="Mori K."/>
            <person name="Kato Y."/>
            <person name="Miyazaki M."/>
            <person name="Shimamura S."/>
            <person name="Yanagawa K."/>
            <person name="Shuto A."/>
            <person name="Ohkouchi N."/>
            <person name="Fujita N."/>
            <person name="Takaki Y."/>
            <person name="Atomi H."/>
            <person name="Takai K."/>
        </authorList>
    </citation>
    <scope>NUCLEOTIDE SEQUENCE [LARGE SCALE GENOMIC DNA]</scope>
    <source>
        <strain evidence="9">DSM 17441 / JCM 13301 / NBRC 103674 / ABI70S6</strain>
    </source>
</reference>
<dbReference type="HAMAP" id="MF_01416">
    <property type="entry name" value="ATP_synth_delta_bact"/>
    <property type="match status" value="1"/>
</dbReference>
<keyword evidence="7" id="KW-1003">Cell membrane</keyword>
<keyword evidence="3 7" id="KW-0375">Hydrogen ion transport</keyword>
<keyword evidence="4 7" id="KW-0406">Ion transport</keyword>
<comment type="function">
    <text evidence="7">This protein is part of the stalk that links CF(0) to CF(1). It either transmits conformational changes from CF(0) to CF(1) or is implicated in proton conduction.</text>
</comment>
<dbReference type="AlphaFoldDB" id="A0A0S3QTN8"/>
<evidence type="ECO:0000256" key="7">
    <source>
        <dbReference type="HAMAP-Rule" id="MF_01416"/>
    </source>
</evidence>
<organism evidence="8 9">
    <name type="scientific">Thermosulfidibacter takaii (strain DSM 17441 / JCM 13301 / NBRC 103674 / ABI70S6)</name>
    <dbReference type="NCBI Taxonomy" id="1298851"/>
    <lineage>
        <taxon>Bacteria</taxon>
        <taxon>Pseudomonadati</taxon>
        <taxon>Thermosulfidibacterota</taxon>
        <taxon>Thermosulfidibacteria</taxon>
        <taxon>Thermosulfidibacterales</taxon>
        <taxon>Thermosulfidibacteraceae</taxon>
    </lineage>
</organism>
<keyword evidence="2 7" id="KW-0813">Transport</keyword>
<dbReference type="STRING" id="1298851.TST_0871"/>
<comment type="subcellular location">
    <subcellularLocation>
        <location evidence="7">Cell membrane</location>
        <topology evidence="7">Peripheral membrane protein</topology>
    </subcellularLocation>
    <subcellularLocation>
        <location evidence="1">Membrane</location>
    </subcellularLocation>
</comment>
<dbReference type="InterPro" id="IPR026015">
    <property type="entry name" value="ATP_synth_OSCP/delta_N_sf"/>
</dbReference>
<dbReference type="GO" id="GO:0045259">
    <property type="term" value="C:proton-transporting ATP synthase complex"/>
    <property type="evidence" value="ECO:0007669"/>
    <property type="project" value="UniProtKB-KW"/>
</dbReference>
<dbReference type="KEGG" id="ttk:TST_0871"/>
<evidence type="ECO:0000256" key="6">
    <source>
        <dbReference type="ARBA" id="ARBA00023310"/>
    </source>
</evidence>
<dbReference type="PANTHER" id="PTHR11910">
    <property type="entry name" value="ATP SYNTHASE DELTA CHAIN"/>
    <property type="match status" value="1"/>
</dbReference>
<evidence type="ECO:0000256" key="5">
    <source>
        <dbReference type="ARBA" id="ARBA00023136"/>
    </source>
</evidence>
<dbReference type="Gene3D" id="1.10.520.20">
    <property type="entry name" value="N-terminal domain of the delta subunit of the F1F0-ATP synthase"/>
    <property type="match status" value="1"/>
</dbReference>
<comment type="function">
    <text evidence="7">F(1)F(0) ATP synthase produces ATP from ADP in the presence of a proton or sodium gradient. F-type ATPases consist of two structural domains, F(1) containing the extramembraneous catalytic core and F(0) containing the membrane proton channel, linked together by a central stalk and a peripheral stalk. During catalysis, ATP synthesis in the catalytic domain of F(1) is coupled via a rotary mechanism of the central stalk subunits to proton translocation.</text>
</comment>
<gene>
    <name evidence="7 8" type="primary">atpH</name>
    <name evidence="8" type="ORF">TST_0871</name>
</gene>
<dbReference type="OrthoDB" id="9802471at2"/>
<evidence type="ECO:0000256" key="4">
    <source>
        <dbReference type="ARBA" id="ARBA00023065"/>
    </source>
</evidence>
<evidence type="ECO:0000313" key="8">
    <source>
        <dbReference type="EMBL" id="BAT71671.1"/>
    </source>
</evidence>
<comment type="similarity">
    <text evidence="7">Belongs to the ATPase delta chain family.</text>
</comment>
<dbReference type="NCBIfam" id="TIGR01145">
    <property type="entry name" value="ATP_synt_delta"/>
    <property type="match status" value="1"/>
</dbReference>
<evidence type="ECO:0000256" key="2">
    <source>
        <dbReference type="ARBA" id="ARBA00022448"/>
    </source>
</evidence>
<dbReference type="RefSeq" id="WP_068549669.1">
    <property type="nucleotide sequence ID" value="NZ_AP013035.1"/>
</dbReference>
<dbReference type="GO" id="GO:0005886">
    <property type="term" value="C:plasma membrane"/>
    <property type="evidence" value="ECO:0007669"/>
    <property type="project" value="UniProtKB-SubCell"/>
</dbReference>
<keyword evidence="5 7" id="KW-0472">Membrane</keyword>
<evidence type="ECO:0000256" key="3">
    <source>
        <dbReference type="ARBA" id="ARBA00022781"/>
    </source>
</evidence>
<dbReference type="InterPro" id="IPR000711">
    <property type="entry name" value="ATPase_OSCP/dsu"/>
</dbReference>
<dbReference type="GO" id="GO:0046933">
    <property type="term" value="F:proton-transporting ATP synthase activity, rotational mechanism"/>
    <property type="evidence" value="ECO:0007669"/>
    <property type="project" value="UniProtKB-UniRule"/>
</dbReference>
<dbReference type="GO" id="GO:0016787">
    <property type="term" value="F:hydrolase activity"/>
    <property type="evidence" value="ECO:0007669"/>
    <property type="project" value="UniProtKB-KW"/>
</dbReference>
<evidence type="ECO:0000313" key="9">
    <source>
        <dbReference type="Proteomes" id="UP000063234"/>
    </source>
</evidence>
<keyword evidence="6 7" id="KW-0066">ATP synthesis</keyword>
<accession>A0A0S3QTN8</accession>
<keyword evidence="9" id="KW-1185">Reference proteome</keyword>
<evidence type="ECO:0000256" key="1">
    <source>
        <dbReference type="ARBA" id="ARBA00004370"/>
    </source>
</evidence>
<dbReference type="PRINTS" id="PR00125">
    <property type="entry name" value="ATPASEDELTA"/>
</dbReference>
<keyword evidence="7" id="KW-0139">CF(1)</keyword>